<reference evidence="8" key="2">
    <citation type="submission" date="2021-04" db="EMBL/GenBank/DDBJ databases">
        <authorList>
            <person name="Gilroy R."/>
        </authorList>
    </citation>
    <scope>NUCLEOTIDE SEQUENCE</scope>
    <source>
        <strain evidence="8">Gambia15-2214</strain>
    </source>
</reference>
<evidence type="ECO:0000313" key="9">
    <source>
        <dbReference type="Proteomes" id="UP000823914"/>
    </source>
</evidence>
<protein>
    <recommendedName>
        <fullName evidence="3">Uridine phosphorylase</fullName>
        <ecNumber evidence="2">2.4.2.3</ecNumber>
    </recommendedName>
</protein>
<evidence type="ECO:0000256" key="6">
    <source>
        <dbReference type="ARBA" id="ARBA00048447"/>
    </source>
</evidence>
<dbReference type="PANTHER" id="PTHR43691">
    <property type="entry name" value="URIDINE PHOSPHORYLASE"/>
    <property type="match status" value="1"/>
</dbReference>
<feature type="domain" description="Nucleoside phosphorylase" evidence="7">
    <location>
        <begin position="16"/>
        <end position="218"/>
    </location>
</feature>
<dbReference type="GO" id="GO:0006218">
    <property type="term" value="P:uridine catabolic process"/>
    <property type="evidence" value="ECO:0007669"/>
    <property type="project" value="TreeGrafter"/>
</dbReference>
<dbReference type="InterPro" id="IPR035994">
    <property type="entry name" value="Nucleoside_phosphorylase_sf"/>
</dbReference>
<evidence type="ECO:0000256" key="2">
    <source>
        <dbReference type="ARBA" id="ARBA00011888"/>
    </source>
</evidence>
<evidence type="ECO:0000259" key="7">
    <source>
        <dbReference type="Pfam" id="PF01048"/>
    </source>
</evidence>
<dbReference type="NCBIfam" id="NF004489">
    <property type="entry name" value="PRK05819.1"/>
    <property type="match status" value="1"/>
</dbReference>
<keyword evidence="4 8" id="KW-0328">Glycosyltransferase</keyword>
<keyword evidence="5 8" id="KW-0808">Transferase</keyword>
<evidence type="ECO:0000256" key="5">
    <source>
        <dbReference type="ARBA" id="ARBA00022679"/>
    </source>
</evidence>
<gene>
    <name evidence="8" type="primary">deoD</name>
    <name evidence="8" type="ORF">IAA16_06795</name>
</gene>
<organism evidence="8 9">
    <name type="scientific">Candidatus Treponema excrementipullorum</name>
    <dbReference type="NCBI Taxonomy" id="2838768"/>
    <lineage>
        <taxon>Bacteria</taxon>
        <taxon>Pseudomonadati</taxon>
        <taxon>Spirochaetota</taxon>
        <taxon>Spirochaetia</taxon>
        <taxon>Spirochaetales</taxon>
        <taxon>Treponemataceae</taxon>
        <taxon>Treponema</taxon>
    </lineage>
</organism>
<dbReference type="GO" id="GO:0005829">
    <property type="term" value="C:cytosol"/>
    <property type="evidence" value="ECO:0007669"/>
    <property type="project" value="TreeGrafter"/>
</dbReference>
<dbReference type="Pfam" id="PF01048">
    <property type="entry name" value="PNP_UDP_1"/>
    <property type="match status" value="1"/>
</dbReference>
<dbReference type="Gene3D" id="3.40.50.1580">
    <property type="entry name" value="Nucleoside phosphorylase domain"/>
    <property type="match status" value="1"/>
</dbReference>
<dbReference type="NCBIfam" id="TIGR00107">
    <property type="entry name" value="deoD"/>
    <property type="match status" value="1"/>
</dbReference>
<dbReference type="SUPFAM" id="SSF53167">
    <property type="entry name" value="Purine and uridine phosphorylases"/>
    <property type="match status" value="1"/>
</dbReference>
<dbReference type="EC" id="2.4.2.3" evidence="2"/>
<evidence type="ECO:0000256" key="4">
    <source>
        <dbReference type="ARBA" id="ARBA00022676"/>
    </source>
</evidence>
<dbReference type="EMBL" id="JAHLFV010000161">
    <property type="protein sequence ID" value="MBU3850256.1"/>
    <property type="molecule type" value="Genomic_DNA"/>
</dbReference>
<evidence type="ECO:0000256" key="1">
    <source>
        <dbReference type="ARBA" id="ARBA00010456"/>
    </source>
</evidence>
<proteinExistence type="inferred from homology"/>
<dbReference type="InterPro" id="IPR004402">
    <property type="entry name" value="DeoD-type"/>
</dbReference>
<evidence type="ECO:0000256" key="3">
    <source>
        <dbReference type="ARBA" id="ARBA00021980"/>
    </source>
</evidence>
<dbReference type="InterPro" id="IPR000845">
    <property type="entry name" value="Nucleoside_phosphorylase_d"/>
</dbReference>
<comment type="similarity">
    <text evidence="1">Belongs to the PNP/UDP phosphorylase family.</text>
</comment>
<dbReference type="PROSITE" id="PS01232">
    <property type="entry name" value="PNP_UDP_1"/>
    <property type="match status" value="1"/>
</dbReference>
<dbReference type="CDD" id="cd09006">
    <property type="entry name" value="PNP_EcPNPI-like"/>
    <property type="match status" value="1"/>
</dbReference>
<dbReference type="GO" id="GO:0004850">
    <property type="term" value="F:uridine phosphorylase activity"/>
    <property type="evidence" value="ECO:0007669"/>
    <property type="project" value="UniProtKB-EC"/>
</dbReference>
<dbReference type="InterPro" id="IPR018016">
    <property type="entry name" value="Nucleoside_phosphorylase_CS"/>
</dbReference>
<dbReference type="PANTHER" id="PTHR43691:SF11">
    <property type="entry name" value="FI09636P-RELATED"/>
    <property type="match status" value="1"/>
</dbReference>
<reference evidence="8" key="1">
    <citation type="journal article" date="2021" name="PeerJ">
        <title>Extensive microbial diversity within the chicken gut microbiome revealed by metagenomics and culture.</title>
        <authorList>
            <person name="Gilroy R."/>
            <person name="Ravi A."/>
            <person name="Getino M."/>
            <person name="Pursley I."/>
            <person name="Horton D.L."/>
            <person name="Alikhan N.F."/>
            <person name="Baker D."/>
            <person name="Gharbi K."/>
            <person name="Hall N."/>
            <person name="Watson M."/>
            <person name="Adriaenssens E.M."/>
            <person name="Foster-Nyarko E."/>
            <person name="Jarju S."/>
            <person name="Secka A."/>
            <person name="Antonio M."/>
            <person name="Oren A."/>
            <person name="Chaudhuri R.R."/>
            <person name="La Ragione R."/>
            <person name="Hildebrand F."/>
            <person name="Pallen M.J."/>
        </authorList>
    </citation>
    <scope>NUCLEOTIDE SEQUENCE</scope>
    <source>
        <strain evidence="8">Gambia15-2214</strain>
    </source>
</reference>
<evidence type="ECO:0000313" key="8">
    <source>
        <dbReference type="EMBL" id="MBU3850256.1"/>
    </source>
</evidence>
<name>A0A9E2L3Z7_9SPIR</name>
<comment type="caution">
    <text evidence="8">The sequence shown here is derived from an EMBL/GenBank/DDBJ whole genome shotgun (WGS) entry which is preliminary data.</text>
</comment>
<dbReference type="Proteomes" id="UP000823914">
    <property type="component" value="Unassembled WGS sequence"/>
</dbReference>
<sequence>MATPHNKAELHDIAPVVLLPGDPLRAQYVAEQYLENSRQVTGVRNMLGFTGTYQGIPVSVMGSGMGGPSAGIYSYELFSFYGVERIIRIGTAGGLQENTKPGTLVFAMTASTDSRFAYQYQLPGTYSPCASFNLFQKSVEIAQKNKMLFTAGGIFSSDMFSSYNALGEKASWEPWAKMNCLAQDMETYALYCTAAYLKKQALSVLTVTDSCVTGDGLPAEERITALEPMFTVALETARQTSR</sequence>
<comment type="catalytic activity">
    <reaction evidence="6">
        <text>uridine + phosphate = alpha-D-ribose 1-phosphate + uracil</text>
        <dbReference type="Rhea" id="RHEA:24388"/>
        <dbReference type="ChEBI" id="CHEBI:16704"/>
        <dbReference type="ChEBI" id="CHEBI:17568"/>
        <dbReference type="ChEBI" id="CHEBI:43474"/>
        <dbReference type="ChEBI" id="CHEBI:57720"/>
        <dbReference type="EC" id="2.4.2.3"/>
    </reaction>
</comment>
<accession>A0A9E2L3Z7</accession>
<dbReference type="GO" id="GO:0004731">
    <property type="term" value="F:purine-nucleoside phosphorylase activity"/>
    <property type="evidence" value="ECO:0007669"/>
    <property type="project" value="InterPro"/>
</dbReference>
<dbReference type="AlphaFoldDB" id="A0A9E2L3Z7"/>